<reference evidence="1 2" key="1">
    <citation type="submission" date="2018-03" db="EMBL/GenBank/DDBJ databases">
        <authorList>
            <person name="Guldener U."/>
        </authorList>
    </citation>
    <scope>NUCLEOTIDE SEQUENCE [LARGE SCALE GENOMIC DNA]</scope>
    <source>
        <strain evidence="1 2">DAOM196992</strain>
    </source>
</reference>
<dbReference type="EMBL" id="OOIP01000014">
    <property type="protein sequence ID" value="SPO39473.1"/>
    <property type="molecule type" value="Genomic_DNA"/>
</dbReference>
<organism evidence="1 2">
    <name type="scientific">Pseudozyma flocculosa</name>
    <dbReference type="NCBI Taxonomy" id="84751"/>
    <lineage>
        <taxon>Eukaryota</taxon>
        <taxon>Fungi</taxon>
        <taxon>Dikarya</taxon>
        <taxon>Basidiomycota</taxon>
        <taxon>Ustilaginomycotina</taxon>
        <taxon>Ustilaginomycetes</taxon>
        <taxon>Ustilaginales</taxon>
        <taxon>Ustilaginaceae</taxon>
        <taxon>Pseudozyma</taxon>
    </lineage>
</organism>
<sequence length="184" mass="19654">MSWLETCFAAMCSALFPLLERGPRSRTQPVGYVRSLDRASLASGFRALPARSLWLVARSTTGTVNYSSPVALALSLRSTALTSQHGQAPPLRYGRTARRPKTAVEWVQASIVDMWTVVWTLVSHHATLSSGLPVGALRGSSGITASSGGRARSWQEGAWAVWTSVGSEEIIGRGGRDGVEASKV</sequence>
<dbReference type="AlphaFoldDB" id="A0A5C3F4N8"/>
<evidence type="ECO:0000313" key="2">
    <source>
        <dbReference type="Proteomes" id="UP000323386"/>
    </source>
</evidence>
<proteinExistence type="predicted"/>
<dbReference type="Proteomes" id="UP000323386">
    <property type="component" value="Unassembled WGS sequence"/>
</dbReference>
<name>A0A5C3F4N8_9BASI</name>
<keyword evidence="2" id="KW-1185">Reference proteome</keyword>
<gene>
    <name evidence="1" type="ORF">PSFLO_04954</name>
</gene>
<accession>A0A5C3F4N8</accession>
<evidence type="ECO:0000313" key="1">
    <source>
        <dbReference type="EMBL" id="SPO39473.1"/>
    </source>
</evidence>
<protein>
    <submittedName>
        <fullName evidence="1">Uncharacterized protein</fullName>
    </submittedName>
</protein>